<organism evidence="2 3">
    <name type="scientific">Alteromonas gilva</name>
    <dbReference type="NCBI Taxonomy" id="2987522"/>
    <lineage>
        <taxon>Bacteria</taxon>
        <taxon>Pseudomonadati</taxon>
        <taxon>Pseudomonadota</taxon>
        <taxon>Gammaproteobacteria</taxon>
        <taxon>Alteromonadales</taxon>
        <taxon>Alteromonadaceae</taxon>
        <taxon>Alteromonas/Salinimonas group</taxon>
        <taxon>Alteromonas</taxon>
    </lineage>
</organism>
<dbReference type="RefSeq" id="WP_273638995.1">
    <property type="nucleotide sequence ID" value="NZ_JAQQXP010000001.1"/>
</dbReference>
<gene>
    <name evidence="2" type="ORF">OIK42_05615</name>
</gene>
<evidence type="ECO:0000313" key="2">
    <source>
        <dbReference type="EMBL" id="MDC8830237.1"/>
    </source>
</evidence>
<sequence length="73" mass="8091">MIPVLIGIGVGLMLCAMLVLPYLKPAKFNPYLFYSLSLLTVISLFIAQEYVYALVLLAVFVVAGMALRIVQQR</sequence>
<name>A0ABT5L029_9ALTE</name>
<protein>
    <submittedName>
        <fullName evidence="2">Uncharacterized protein</fullName>
    </submittedName>
</protein>
<proteinExistence type="predicted"/>
<feature type="transmembrane region" description="Helical" evidence="1">
    <location>
        <begin position="6"/>
        <end position="23"/>
    </location>
</feature>
<dbReference type="Proteomes" id="UP001218788">
    <property type="component" value="Unassembled WGS sequence"/>
</dbReference>
<feature type="transmembrane region" description="Helical" evidence="1">
    <location>
        <begin position="30"/>
        <end position="46"/>
    </location>
</feature>
<feature type="transmembrane region" description="Helical" evidence="1">
    <location>
        <begin position="52"/>
        <end position="70"/>
    </location>
</feature>
<dbReference type="EMBL" id="JAQQXP010000001">
    <property type="protein sequence ID" value="MDC8830237.1"/>
    <property type="molecule type" value="Genomic_DNA"/>
</dbReference>
<comment type="caution">
    <text evidence="2">The sequence shown here is derived from an EMBL/GenBank/DDBJ whole genome shotgun (WGS) entry which is preliminary data.</text>
</comment>
<keyword evidence="1" id="KW-1133">Transmembrane helix</keyword>
<keyword evidence="1" id="KW-0812">Transmembrane</keyword>
<evidence type="ECO:0000313" key="3">
    <source>
        <dbReference type="Proteomes" id="UP001218788"/>
    </source>
</evidence>
<evidence type="ECO:0000256" key="1">
    <source>
        <dbReference type="SAM" id="Phobius"/>
    </source>
</evidence>
<keyword evidence="3" id="KW-1185">Reference proteome</keyword>
<accession>A0ABT5L029</accession>
<reference evidence="2 3" key="1">
    <citation type="submission" date="2022-10" db="EMBL/GenBank/DDBJ databases">
        <title>Alteromonas sp. chi3 Genome sequencing.</title>
        <authorList>
            <person name="Park S."/>
        </authorList>
    </citation>
    <scope>NUCLEOTIDE SEQUENCE [LARGE SCALE GENOMIC DNA]</scope>
    <source>
        <strain evidence="3">chi3</strain>
    </source>
</reference>
<keyword evidence="1" id="KW-0472">Membrane</keyword>